<feature type="compositionally biased region" description="Acidic residues" evidence="9">
    <location>
        <begin position="309"/>
        <end position="320"/>
    </location>
</feature>
<keyword evidence="3 8" id="KW-0808">Transferase</keyword>
<evidence type="ECO:0000313" key="13">
    <source>
        <dbReference type="Proteomes" id="UP000694396"/>
    </source>
</evidence>
<dbReference type="GO" id="GO:0003723">
    <property type="term" value="F:RNA binding"/>
    <property type="evidence" value="ECO:0007669"/>
    <property type="project" value="UniProtKB-UniRule"/>
</dbReference>
<dbReference type="PANTHER" id="PTHR14453:SF94">
    <property type="entry name" value="PROTEIN MONO-ADP-RIBOSYLTRANSFERASE PARP10"/>
    <property type="match status" value="1"/>
</dbReference>
<dbReference type="InterPro" id="IPR034464">
    <property type="entry name" value="PAR10_RRM1_2"/>
</dbReference>
<dbReference type="SUPFAM" id="SSF56399">
    <property type="entry name" value="ADP-ribosylation"/>
    <property type="match status" value="1"/>
</dbReference>
<reference evidence="12" key="2">
    <citation type="submission" date="2025-09" db="UniProtKB">
        <authorList>
            <consortium name="Ensembl"/>
        </authorList>
    </citation>
    <scope>IDENTIFICATION</scope>
</reference>
<keyword evidence="5" id="KW-0539">Nucleus</keyword>
<dbReference type="Pfam" id="PF00644">
    <property type="entry name" value="PARP"/>
    <property type="match status" value="1"/>
</dbReference>
<feature type="domain" description="RRM" evidence="10">
    <location>
        <begin position="11"/>
        <end position="85"/>
    </location>
</feature>
<dbReference type="EC" id="2.4.2.-" evidence="8"/>
<dbReference type="SUPFAM" id="SSF54928">
    <property type="entry name" value="RNA-binding domain, RBD"/>
    <property type="match status" value="1"/>
</dbReference>
<evidence type="ECO:0000313" key="12">
    <source>
        <dbReference type="Ensembl" id="ENSCRFP00000002168.1"/>
    </source>
</evidence>
<comment type="similarity">
    <text evidence="6">Belongs to the ARTD/PARP family.</text>
</comment>
<accession>A0A8C3P0L3</accession>
<dbReference type="Pfam" id="PF23085">
    <property type="entry name" value="RRM_PARP14_3"/>
    <property type="match status" value="1"/>
</dbReference>
<dbReference type="PROSITE" id="PS51059">
    <property type="entry name" value="PARP_CATALYTIC"/>
    <property type="match status" value="1"/>
</dbReference>
<evidence type="ECO:0000256" key="1">
    <source>
        <dbReference type="ARBA" id="ARBA00004123"/>
    </source>
</evidence>
<dbReference type="GO" id="GO:0003950">
    <property type="term" value="F:NAD+ poly-ADP-ribosyltransferase activity"/>
    <property type="evidence" value="ECO:0007669"/>
    <property type="project" value="UniProtKB-UniRule"/>
</dbReference>
<comment type="subcellular location">
    <subcellularLocation>
        <location evidence="1">Nucleus</location>
    </subcellularLocation>
</comment>
<feature type="domain" description="PARP catalytic" evidence="11">
    <location>
        <begin position="466"/>
        <end position="660"/>
    </location>
</feature>
<keyword evidence="7" id="KW-0694">RNA-binding</keyword>
<dbReference type="InterPro" id="IPR012317">
    <property type="entry name" value="Poly(ADP-ribose)pol_cat_dom"/>
</dbReference>
<dbReference type="InterPro" id="IPR012677">
    <property type="entry name" value="Nucleotide-bd_a/b_plait_sf"/>
</dbReference>
<dbReference type="GO" id="GO:0010629">
    <property type="term" value="P:negative regulation of gene expression"/>
    <property type="evidence" value="ECO:0007669"/>
    <property type="project" value="TreeGrafter"/>
</dbReference>
<dbReference type="GO" id="GO:0005737">
    <property type="term" value="C:cytoplasm"/>
    <property type="evidence" value="ECO:0007669"/>
    <property type="project" value="TreeGrafter"/>
</dbReference>
<dbReference type="InterPro" id="IPR000504">
    <property type="entry name" value="RRM_dom"/>
</dbReference>
<proteinExistence type="inferred from homology"/>
<dbReference type="CDD" id="cd12547">
    <property type="entry name" value="RRM1_2_PAR10"/>
    <property type="match status" value="1"/>
</dbReference>
<dbReference type="PANTHER" id="PTHR14453">
    <property type="entry name" value="PARP/ZINC FINGER CCCH TYPE DOMAIN CONTAINING PROTEIN"/>
    <property type="match status" value="1"/>
</dbReference>
<dbReference type="GO" id="GO:0005634">
    <property type="term" value="C:nucleus"/>
    <property type="evidence" value="ECO:0007669"/>
    <property type="project" value="UniProtKB-SubCell"/>
</dbReference>
<evidence type="ECO:0000256" key="4">
    <source>
        <dbReference type="ARBA" id="ARBA00023027"/>
    </source>
</evidence>
<evidence type="ECO:0000256" key="7">
    <source>
        <dbReference type="PROSITE-ProRule" id="PRU00176"/>
    </source>
</evidence>
<evidence type="ECO:0000259" key="11">
    <source>
        <dbReference type="PROSITE" id="PS51059"/>
    </source>
</evidence>
<dbReference type="PROSITE" id="PS50102">
    <property type="entry name" value="RRM"/>
    <property type="match status" value="1"/>
</dbReference>
<evidence type="ECO:0000256" key="8">
    <source>
        <dbReference type="RuleBase" id="RU362114"/>
    </source>
</evidence>
<dbReference type="Ensembl" id="ENSCRFT00000002261.1">
    <property type="protein sequence ID" value="ENSCRFP00000002168.1"/>
    <property type="gene ID" value="ENSCRFG00000001789.1"/>
</dbReference>
<dbReference type="FunFam" id="3.90.228.10:FF:000008">
    <property type="entry name" value="Poly [ADP-ribose] polymerase"/>
    <property type="match status" value="1"/>
</dbReference>
<reference evidence="12" key="1">
    <citation type="submission" date="2025-08" db="UniProtKB">
        <authorList>
            <consortium name="Ensembl"/>
        </authorList>
    </citation>
    <scope>IDENTIFICATION</scope>
</reference>
<dbReference type="CDD" id="cd01439">
    <property type="entry name" value="TCCD_inducible_PARP_like"/>
    <property type="match status" value="1"/>
</dbReference>
<keyword evidence="2 8" id="KW-0328">Glycosyltransferase</keyword>
<dbReference type="InterPro" id="IPR035979">
    <property type="entry name" value="RBD_domain_sf"/>
</dbReference>
<evidence type="ECO:0000259" key="10">
    <source>
        <dbReference type="PROSITE" id="PS50102"/>
    </source>
</evidence>
<dbReference type="GO" id="GO:1990404">
    <property type="term" value="F:NAD+-protein mono-ADP-ribosyltransferase activity"/>
    <property type="evidence" value="ECO:0007669"/>
    <property type="project" value="TreeGrafter"/>
</dbReference>
<evidence type="ECO:0000256" key="2">
    <source>
        <dbReference type="ARBA" id="ARBA00022676"/>
    </source>
</evidence>
<dbReference type="AlphaFoldDB" id="A0A8C3P0L3"/>
<keyword evidence="4 8" id="KW-0520">NAD</keyword>
<organism evidence="12 13">
    <name type="scientific">Cyanoderma ruficeps</name>
    <name type="common">rufous-capped babbler</name>
    <dbReference type="NCBI Taxonomy" id="181631"/>
    <lineage>
        <taxon>Eukaryota</taxon>
        <taxon>Metazoa</taxon>
        <taxon>Chordata</taxon>
        <taxon>Craniata</taxon>
        <taxon>Vertebrata</taxon>
        <taxon>Euteleostomi</taxon>
        <taxon>Archelosauria</taxon>
        <taxon>Archosauria</taxon>
        <taxon>Dinosauria</taxon>
        <taxon>Saurischia</taxon>
        <taxon>Theropoda</taxon>
        <taxon>Coelurosauria</taxon>
        <taxon>Aves</taxon>
        <taxon>Neognathae</taxon>
        <taxon>Neoaves</taxon>
        <taxon>Telluraves</taxon>
        <taxon>Australaves</taxon>
        <taxon>Passeriformes</taxon>
        <taxon>Sylvioidea</taxon>
        <taxon>Timaliidae</taxon>
        <taxon>Cyanoderma</taxon>
    </lineage>
</organism>
<dbReference type="Gene3D" id="3.30.70.330">
    <property type="match status" value="1"/>
</dbReference>
<name>A0A8C3P0L3_9PASS</name>
<evidence type="ECO:0000256" key="5">
    <source>
        <dbReference type="ARBA" id="ARBA00023242"/>
    </source>
</evidence>
<keyword evidence="13" id="KW-1185">Reference proteome</keyword>
<evidence type="ECO:0000256" key="6">
    <source>
        <dbReference type="ARBA" id="ARBA00024347"/>
    </source>
</evidence>
<protein>
    <recommendedName>
        <fullName evidence="8">Poly [ADP-ribose] polymerase</fullName>
        <shortName evidence="8">PARP</shortName>
        <ecNumber evidence="8">2.4.2.-</ecNumber>
    </recommendedName>
</protein>
<dbReference type="Proteomes" id="UP000694396">
    <property type="component" value="Unplaced"/>
</dbReference>
<dbReference type="GO" id="GO:0003714">
    <property type="term" value="F:transcription corepressor activity"/>
    <property type="evidence" value="ECO:0007669"/>
    <property type="project" value="TreeGrafter"/>
</dbReference>
<feature type="region of interest" description="Disordered" evidence="9">
    <location>
        <begin position="280"/>
        <end position="320"/>
    </location>
</feature>
<sequence length="660" mass="71010">VPGGAEAPGGGVLEVQGVPPDTPEELLVLYFESRRRSGGGPVQSCQRLGPLLFLTFEDPRDAQNVLAHGSHRLRGVELRVRPAPPWDPTHLVLHSPDPRTPSQHLETLLGVPPGAVTLCQGCSVPGWSLLRLQDPLSPPGGTGGRGGDAGVGWGGDLGRCWCPGADPWTICRQVSGEPGRCRAVADFLQSLLDSVASRPTTLRFPGVVRFLWDTAGQSLLQELESCFQCVIQLDGEPWTPPDPQGHLGAVLPQDMVGPHGWHPAAPAEEIKEVMMAALHPSHASRPGSPNLWPDAEWDPEAEIPCTDSGDSDDGEALSDTGVEEEVQMALAIQYSMDHTWREEQELARATALSLRSYSREQELERAEEDAGLLAALEASLEEALPAADAARVTAYCSSERDASAAVQELERTLATQLRVQEVASERLRALPGSGRCALALLRCRHAVHLSLSGGTATLRGFAEYTGPAAQELATLLQRLPPPERGATSATAAAAGTARWVQKLIHPVLYKLYDVMKGSVKRACAPGTAVERLLFHGTTKASSREICLHGFNRSFCGKNATLYGQGVYFAARAAISARDRYSPPSADGTKFIFVAKVLTGEFTAGHPELQVPPLREGSGAPRRFHSVVDDPRRPDVFVIFHDTQAYPQYLITCRSRHGGPL</sequence>
<dbReference type="Gene3D" id="3.90.228.10">
    <property type="match status" value="1"/>
</dbReference>
<evidence type="ECO:0000256" key="3">
    <source>
        <dbReference type="ARBA" id="ARBA00022679"/>
    </source>
</evidence>
<dbReference type="GO" id="GO:0070212">
    <property type="term" value="P:protein poly-ADP-ribosylation"/>
    <property type="evidence" value="ECO:0007669"/>
    <property type="project" value="TreeGrafter"/>
</dbReference>
<evidence type="ECO:0000256" key="9">
    <source>
        <dbReference type="SAM" id="MobiDB-lite"/>
    </source>
</evidence>
<dbReference type="InterPro" id="IPR052056">
    <property type="entry name" value="Mono-ARTD/PARP"/>
</dbReference>